<name>A0A510UL10_ALIFS</name>
<dbReference type="EMBL" id="BJTZ01000028">
    <property type="protein sequence ID" value="GEK15307.1"/>
    <property type="molecule type" value="Genomic_DNA"/>
</dbReference>
<gene>
    <name evidence="4" type="ORF">AFI02nite_33430</name>
</gene>
<evidence type="ECO:0000313" key="5">
    <source>
        <dbReference type="Proteomes" id="UP000321787"/>
    </source>
</evidence>
<dbReference type="InterPro" id="IPR008207">
    <property type="entry name" value="Sig_transdc_His_kin_Hpt_dom"/>
</dbReference>
<dbReference type="GO" id="GO:0004672">
    <property type="term" value="F:protein kinase activity"/>
    <property type="evidence" value="ECO:0007669"/>
    <property type="project" value="UniProtKB-ARBA"/>
</dbReference>
<reference evidence="4 5" key="1">
    <citation type="submission" date="2019-07" db="EMBL/GenBank/DDBJ databases">
        <title>Whole genome shotgun sequence of Aliivibrio fischeri NBRC 101058.</title>
        <authorList>
            <person name="Hosoyama A."/>
            <person name="Uohara A."/>
            <person name="Ohji S."/>
            <person name="Ichikawa N."/>
        </authorList>
    </citation>
    <scope>NUCLEOTIDE SEQUENCE [LARGE SCALE GENOMIC DNA]</scope>
    <source>
        <strain evidence="4 5">NBRC 101058</strain>
    </source>
</reference>
<comment type="caution">
    <text evidence="4">The sequence shown here is derived from an EMBL/GenBank/DDBJ whole genome shotgun (WGS) entry which is preliminary data.</text>
</comment>
<keyword evidence="2" id="KW-0597">Phosphoprotein</keyword>
<feature type="domain" description="HPt" evidence="3">
    <location>
        <begin position="14"/>
        <end position="109"/>
    </location>
</feature>
<sequence length="109" mass="12692">MINISILEEMFDGDKEILRQLFELYLEEHSALSHTIEDQYKNNKLPELFRTFHTLFGALSNLCEEDILPLVKTIEANCKNHETPEAHSINSVIAELTKIKQQMIDYLND</sequence>
<evidence type="ECO:0000313" key="4">
    <source>
        <dbReference type="EMBL" id="GEK15307.1"/>
    </source>
</evidence>
<feature type="modified residue" description="Phosphohistidine" evidence="2">
    <location>
        <position position="53"/>
    </location>
</feature>
<evidence type="ECO:0000259" key="3">
    <source>
        <dbReference type="PROSITE" id="PS50894"/>
    </source>
</evidence>
<dbReference type="SUPFAM" id="SSF47226">
    <property type="entry name" value="Histidine-containing phosphotransfer domain, HPT domain"/>
    <property type="match status" value="1"/>
</dbReference>
<organism evidence="4 5">
    <name type="scientific">Aliivibrio fischeri</name>
    <name type="common">Vibrio fischeri</name>
    <dbReference type="NCBI Taxonomy" id="668"/>
    <lineage>
        <taxon>Bacteria</taxon>
        <taxon>Pseudomonadati</taxon>
        <taxon>Pseudomonadota</taxon>
        <taxon>Gammaproteobacteria</taxon>
        <taxon>Vibrionales</taxon>
        <taxon>Vibrionaceae</taxon>
        <taxon>Aliivibrio</taxon>
    </lineage>
</organism>
<dbReference type="AlphaFoldDB" id="A0A510UL10"/>
<dbReference type="Gene3D" id="1.20.120.160">
    <property type="entry name" value="HPT domain"/>
    <property type="match status" value="1"/>
</dbReference>
<dbReference type="InterPro" id="IPR036641">
    <property type="entry name" value="HPT_dom_sf"/>
</dbReference>
<evidence type="ECO:0000256" key="2">
    <source>
        <dbReference type="PROSITE-ProRule" id="PRU00110"/>
    </source>
</evidence>
<keyword evidence="1" id="KW-0902">Two-component regulatory system</keyword>
<dbReference type="Pfam" id="PF01627">
    <property type="entry name" value="Hpt"/>
    <property type="match status" value="1"/>
</dbReference>
<proteinExistence type="predicted"/>
<dbReference type="PROSITE" id="PS50894">
    <property type="entry name" value="HPT"/>
    <property type="match status" value="1"/>
</dbReference>
<dbReference type="RefSeq" id="WP_065623363.1">
    <property type="nucleotide sequence ID" value="NZ_BJTZ01000028.1"/>
</dbReference>
<accession>A0A510UL10</accession>
<evidence type="ECO:0000256" key="1">
    <source>
        <dbReference type="ARBA" id="ARBA00023012"/>
    </source>
</evidence>
<dbReference type="Proteomes" id="UP000321787">
    <property type="component" value="Unassembled WGS sequence"/>
</dbReference>
<protein>
    <submittedName>
        <fullName evidence="4">Hpt domain-containing protein</fullName>
    </submittedName>
</protein>
<dbReference type="GO" id="GO:0000160">
    <property type="term" value="P:phosphorelay signal transduction system"/>
    <property type="evidence" value="ECO:0007669"/>
    <property type="project" value="UniProtKB-KW"/>
</dbReference>